<comment type="caution">
    <text evidence="1">The sequence shown here is derived from an EMBL/GenBank/DDBJ whole genome shotgun (WGS) entry which is preliminary data.</text>
</comment>
<dbReference type="Pfam" id="PF10139">
    <property type="entry name" value="Virul_Fac"/>
    <property type="match status" value="1"/>
</dbReference>
<evidence type="ECO:0000313" key="2">
    <source>
        <dbReference type="Proteomes" id="UP001156666"/>
    </source>
</evidence>
<protein>
    <submittedName>
        <fullName evidence="1">Uncharacterized protein</fullName>
    </submittedName>
</protein>
<accession>A0AA37SL12</accession>
<dbReference type="EMBL" id="BSOH01000001">
    <property type="protein sequence ID" value="GLR15880.1"/>
    <property type="molecule type" value="Genomic_DNA"/>
</dbReference>
<gene>
    <name evidence="1" type="ORF">GCM10007940_04950</name>
</gene>
<evidence type="ECO:0000313" key="1">
    <source>
        <dbReference type="EMBL" id="GLR15880.1"/>
    </source>
</evidence>
<dbReference type="Proteomes" id="UP001156666">
    <property type="component" value="Unassembled WGS sequence"/>
</dbReference>
<dbReference type="RefSeq" id="WP_235294541.1">
    <property type="nucleotide sequence ID" value="NZ_BSOH01000001.1"/>
</dbReference>
<sequence>MEKLIIKAEKLQPIVTKSTDWVNTWLSNGKKEKSYDRLVGIRRQINKIKIALSENPASAVYGESQVGKSYLIKNLLSTKGGTFTILDNSSSQEYDFLADINPKGGGVEATSVVTRFSTKVNIPNSAFPILVKLLSVKDIGLFLIDSCFNELKDSIVPLSVEEINQQLIDLERFCTSSQSVLTEDDIYDMRDYLNEFMSSHIAVNNLKDSHYWRKVPKLIAQLDESNWYKVFSIVWSNNESFNNIFNTLIKELSNLRFSSKVYCNFEAVLRKYGTILDVNRLKQLTGNSSAPDATDGFKPSVDLFVEVADGHRKLSIEKSYLCALASEVVFKVNPDLEDHKPFLKKLDLLDFPGARGRVELNEDTIRNDMGSVLLRGKVAYMFNKYSSEYLISNLIFCNSSQQSDVTFIPRLLNNWISKYIGENPEAREDFMKSSTVPPLFIVYTWFNSDLAYSSFVDRDKNSLSMKWTKRFDRIFVEDIVSEKYDWHKNWSSSQPFFKNMYMLRDFHKSEELSNIYSGYEKYGEEVERQNPTKYPNYWNDLENTFVNYPFVRNHFDHPQKVWDESATKNNDGSEPIIKNLTISTEGNARIVRFQKILDKLHKDAILELEKHHHSDEGDKHIIMAVTSASKIQLDLDTTFGRDPYFFGKLMKKFLINEGEVFNYYKRLLANIQEENKTDISEHAAIRLSNPTLSPKNTFDENVEILVNNYNMTREEVLLYFKEKNINLHELFNGGINQLKSNSQFLATSLIDYWKKLFLNPEKFEWFASNGLSPTSLDDLLSNMKLIMDKHDVADKMASEMRAYVDRIDKIDAAENMLADISAATLNNFINSMGVDFLPDSEMDNIKQTNEDNQLGLNFDHNEPQSLNVSPEYLVSLFETMDDLPKILNSHPINKDALQNLPGFSQYSKWKSKMKTAFVANCDIPQYDILANNEIGQLIENLTDEA</sequence>
<reference evidence="1" key="1">
    <citation type="journal article" date="2014" name="Int. J. Syst. Evol. Microbiol.">
        <title>Complete genome sequence of Corynebacterium casei LMG S-19264T (=DSM 44701T), isolated from a smear-ripened cheese.</title>
        <authorList>
            <consortium name="US DOE Joint Genome Institute (JGI-PGF)"/>
            <person name="Walter F."/>
            <person name="Albersmeier A."/>
            <person name="Kalinowski J."/>
            <person name="Ruckert C."/>
        </authorList>
    </citation>
    <scope>NUCLEOTIDE SEQUENCE</scope>
    <source>
        <strain evidence="1">NBRC 108769</strain>
    </source>
</reference>
<dbReference type="InterPro" id="IPR027417">
    <property type="entry name" value="P-loop_NTPase"/>
</dbReference>
<reference evidence="1" key="2">
    <citation type="submission" date="2023-01" db="EMBL/GenBank/DDBJ databases">
        <title>Draft genome sequence of Portibacter lacus strain NBRC 108769.</title>
        <authorList>
            <person name="Sun Q."/>
            <person name="Mori K."/>
        </authorList>
    </citation>
    <scope>NUCLEOTIDE SEQUENCE</scope>
    <source>
        <strain evidence="1">NBRC 108769</strain>
    </source>
</reference>
<keyword evidence="2" id="KW-1185">Reference proteome</keyword>
<proteinExistence type="predicted"/>
<name>A0AA37SL12_9BACT</name>
<dbReference type="AlphaFoldDB" id="A0AA37SL12"/>
<dbReference type="InterPro" id="IPR017030">
    <property type="entry name" value="Vir_effector_SfrC"/>
</dbReference>
<organism evidence="1 2">
    <name type="scientific">Portibacter lacus</name>
    <dbReference type="NCBI Taxonomy" id="1099794"/>
    <lineage>
        <taxon>Bacteria</taxon>
        <taxon>Pseudomonadati</taxon>
        <taxon>Bacteroidota</taxon>
        <taxon>Saprospiria</taxon>
        <taxon>Saprospirales</taxon>
        <taxon>Haliscomenobacteraceae</taxon>
        <taxon>Portibacter</taxon>
    </lineage>
</organism>
<dbReference type="SUPFAM" id="SSF52540">
    <property type="entry name" value="P-loop containing nucleoside triphosphate hydrolases"/>
    <property type="match status" value="1"/>
</dbReference>